<dbReference type="NCBIfam" id="TIGR04018">
    <property type="entry name" value="Bthiol_YpdA"/>
    <property type="match status" value="1"/>
</dbReference>
<dbReference type="Proteomes" id="UP000805085">
    <property type="component" value="Unassembled WGS sequence"/>
</dbReference>
<dbReference type="RefSeq" id="WP_173300608.1">
    <property type="nucleotide sequence ID" value="NZ_JABRWQ010000003.1"/>
</dbReference>
<comment type="caution">
    <text evidence="3">The sequence shown here is derived from an EMBL/GenBank/DDBJ whole genome shotgun (WGS) entry which is preliminary data.</text>
</comment>
<dbReference type="InterPro" id="IPR050097">
    <property type="entry name" value="Ferredoxin-NADP_redctase_2"/>
</dbReference>
<dbReference type="PRINTS" id="PR00368">
    <property type="entry name" value="FADPNR"/>
</dbReference>
<dbReference type="EMBL" id="JABRWQ010000003">
    <property type="protein sequence ID" value="NRD22963.1"/>
    <property type="molecule type" value="Genomic_DNA"/>
</dbReference>
<keyword evidence="1" id="KW-0285">Flavoprotein</keyword>
<name>A0ABX2E387_9FLAO</name>
<proteinExistence type="predicted"/>
<keyword evidence="4" id="KW-1185">Reference proteome</keyword>
<dbReference type="PANTHER" id="PTHR48105">
    <property type="entry name" value="THIOREDOXIN REDUCTASE 1-RELATED-RELATED"/>
    <property type="match status" value="1"/>
</dbReference>
<dbReference type="Pfam" id="PF13738">
    <property type="entry name" value="Pyr_redox_3"/>
    <property type="match status" value="1"/>
</dbReference>
<gene>
    <name evidence="3" type="primary">ypdA</name>
    <name evidence="3" type="ORF">HNV10_06905</name>
</gene>
<reference evidence="3 4" key="1">
    <citation type="journal article" date="2015" name="Int. J. Syst. Evol. Microbiol.">
        <title>Winogradskyella litoriviva sp. nov., isolated from coastal seawater.</title>
        <authorList>
            <person name="Nedashkovskaya O.I."/>
            <person name="Kukhlevskiy A.D."/>
            <person name="Zhukova N.V."/>
            <person name="Kim S.J."/>
            <person name="Rhee S.K."/>
            <person name="Mikhailov V.V."/>
        </authorList>
    </citation>
    <scope>NUCLEOTIDE SEQUENCE [LARGE SCALE GENOMIC DNA]</scope>
    <source>
        <strain evidence="3 4">KMM6491</strain>
    </source>
</reference>
<organism evidence="3 4">
    <name type="scientific">Winogradskyella litoriviva</name>
    <dbReference type="NCBI Taxonomy" id="1220182"/>
    <lineage>
        <taxon>Bacteria</taxon>
        <taxon>Pseudomonadati</taxon>
        <taxon>Bacteroidota</taxon>
        <taxon>Flavobacteriia</taxon>
        <taxon>Flavobacteriales</taxon>
        <taxon>Flavobacteriaceae</taxon>
        <taxon>Winogradskyella</taxon>
    </lineage>
</organism>
<dbReference type="Gene3D" id="3.50.50.60">
    <property type="entry name" value="FAD/NAD(P)-binding domain"/>
    <property type="match status" value="2"/>
</dbReference>
<dbReference type="PRINTS" id="PR00469">
    <property type="entry name" value="PNDRDTASEII"/>
</dbReference>
<evidence type="ECO:0000313" key="3">
    <source>
        <dbReference type="EMBL" id="NRD22963.1"/>
    </source>
</evidence>
<sequence>MKTEHKDVIIIGAGPIGIACALECKKRNWNYTVIEKGALTNSLFNYPINMTFFSTSEKLEIDDIPFISNNPKPTRSEALEYYRRVTTSNQLHINLFEEVQTIKKTSKGFTVNSDKRNYQTKKVIIATGFYDIPNLLNIPGESLPKVRHYYKEAHPYTLQNIAIVGASNSSVDAALEIYRKGGNVTMIIRGEAIGERVKYWVRPDIINRIKEGSINAYFNAEITEIKPSEIIVKTSGNEITIPNDFVIALTGYRPNFQFLEKAGLEFSQDGKQIPVYNSDTMESNVEGIYLAGVICGGLETHKWFIENSRIHAKIISDHIENNLI</sequence>
<evidence type="ECO:0000256" key="1">
    <source>
        <dbReference type="ARBA" id="ARBA00022630"/>
    </source>
</evidence>
<dbReference type="PROSITE" id="PS51257">
    <property type="entry name" value="PROKAR_LIPOPROTEIN"/>
    <property type="match status" value="1"/>
</dbReference>
<evidence type="ECO:0000313" key="4">
    <source>
        <dbReference type="Proteomes" id="UP000805085"/>
    </source>
</evidence>
<protein>
    <submittedName>
        <fullName evidence="3">YpdA family putative bacillithiol disulfide reductase</fullName>
    </submittedName>
</protein>
<dbReference type="InterPro" id="IPR036188">
    <property type="entry name" value="FAD/NAD-bd_sf"/>
</dbReference>
<dbReference type="InterPro" id="IPR023856">
    <property type="entry name" value="Bdr"/>
</dbReference>
<keyword evidence="2" id="KW-0560">Oxidoreductase</keyword>
<evidence type="ECO:0000256" key="2">
    <source>
        <dbReference type="ARBA" id="ARBA00023002"/>
    </source>
</evidence>
<dbReference type="SUPFAM" id="SSF51905">
    <property type="entry name" value="FAD/NAD(P)-binding domain"/>
    <property type="match status" value="1"/>
</dbReference>
<accession>A0ABX2E387</accession>